<dbReference type="Proteomes" id="UP000193240">
    <property type="component" value="Unassembled WGS sequence"/>
</dbReference>
<dbReference type="PRINTS" id="PR00111">
    <property type="entry name" value="ABHYDROLASE"/>
</dbReference>
<dbReference type="InterPro" id="IPR029058">
    <property type="entry name" value="AB_hydrolase_fold"/>
</dbReference>
<comment type="similarity">
    <text evidence="1">Belongs to the FAH family.</text>
</comment>
<dbReference type="Pfam" id="PF01557">
    <property type="entry name" value="FAA_hydrolase"/>
    <property type="match status" value="1"/>
</dbReference>
<sequence length="591" mass="63864">MSTQKGLTNYVAYHDRLMRRNLVGHYDLTAKTIQPLSFTSGTPIANLYQVIEAGESNIISAGAPIDANEVDILSPFALRDVLCVGKNYFDHAKEFNDSGFDSSDKVEVPSHPVIFTKRYTSIIADGEDIYPHPEFTATADYEGEIGVVIGKSGFRISEGDAMSHVWGYTIINDMTARERQRDHKQFYIGKSPDTFCPMGPIAVPASQLPEVLQVQTHVNGELRQDATTKDLIFTIPYLIKTMSEGQTLQPGDVLATGTPAGVGLGLKPPVYLKPGDTIAISVTGLGTLTNRIASTSSNPRASKPAESHLSYSNFRTPESQLTQINSKPLYYTNSGPSSGALIVFVHGLGGSHATFAPLIHTLGLTYTHNIQLFDLEGHGASPTHPLSRLSISSFAEDVAGVISHASIDSNTNTTIVAHSMGCLIAIHYALAYPDKVNHLILLNPPSLPFPFEGIDALRHRAHIVRTEGMMDIANKIALSATSPQSQSRNFVAVNAVRTSLQNQDAEGYAKACTALADAEAVEWEKIQAKVTIITGSEDGVARVDACEDVIDKMGKRGTLKVLEGIGHWSVFEDVERVARAVDQVLGRGDVL</sequence>
<dbReference type="Gene3D" id="3.90.850.10">
    <property type="entry name" value="Fumarylacetoacetase-like, C-terminal domain"/>
    <property type="match status" value="1"/>
</dbReference>
<evidence type="ECO:0008006" key="8">
    <source>
        <dbReference type="Google" id="ProtNLM"/>
    </source>
</evidence>
<reference evidence="6 7" key="1">
    <citation type="journal article" date="2017" name="Genome Announc.">
        <title>Genome sequence of the saprophytic ascomycete Epicoccum nigrum ICMP 19927 strain isolated from New Zealand.</title>
        <authorList>
            <person name="Fokin M."/>
            <person name="Fleetwood D."/>
            <person name="Weir B.S."/>
            <person name="Villas-Boas S.G."/>
        </authorList>
    </citation>
    <scope>NUCLEOTIDE SEQUENCE [LARGE SCALE GENOMIC DNA]</scope>
    <source>
        <strain evidence="6 7">ICMP 19927</strain>
    </source>
</reference>
<dbReference type="GO" id="GO:0018773">
    <property type="term" value="F:acetylpyruvate hydrolase activity"/>
    <property type="evidence" value="ECO:0007669"/>
    <property type="project" value="TreeGrafter"/>
</dbReference>
<name>A0A1Y2LJ07_EPING</name>
<dbReference type="EMBL" id="KZ107860">
    <property type="protein sequence ID" value="OSS44003.1"/>
    <property type="molecule type" value="Genomic_DNA"/>
</dbReference>
<accession>A0A1Y2LJ07</accession>
<evidence type="ECO:0000313" key="7">
    <source>
        <dbReference type="Proteomes" id="UP000193240"/>
    </source>
</evidence>
<feature type="region of interest" description="Disordered" evidence="3">
    <location>
        <begin position="293"/>
        <end position="314"/>
    </location>
</feature>
<dbReference type="InterPro" id="IPR011234">
    <property type="entry name" value="Fumarylacetoacetase-like_C"/>
</dbReference>
<keyword evidence="2" id="KW-0479">Metal-binding</keyword>
<dbReference type="GO" id="GO:0046872">
    <property type="term" value="F:metal ion binding"/>
    <property type="evidence" value="ECO:0007669"/>
    <property type="project" value="UniProtKB-KW"/>
</dbReference>
<dbReference type="GO" id="GO:0006107">
    <property type="term" value="P:oxaloacetate metabolic process"/>
    <property type="evidence" value="ECO:0007669"/>
    <property type="project" value="UniProtKB-ARBA"/>
</dbReference>
<dbReference type="STRING" id="105696.A0A1Y2LJ07"/>
<evidence type="ECO:0000256" key="1">
    <source>
        <dbReference type="ARBA" id="ARBA00010211"/>
    </source>
</evidence>
<dbReference type="Pfam" id="PF12146">
    <property type="entry name" value="Hydrolase_4"/>
    <property type="match status" value="1"/>
</dbReference>
<dbReference type="OMA" id="DHKQFFL"/>
<evidence type="ECO:0000259" key="4">
    <source>
        <dbReference type="Pfam" id="PF01557"/>
    </source>
</evidence>
<evidence type="ECO:0000256" key="2">
    <source>
        <dbReference type="ARBA" id="ARBA00022723"/>
    </source>
</evidence>
<keyword evidence="7" id="KW-1185">Reference proteome</keyword>
<dbReference type="SUPFAM" id="SSF56529">
    <property type="entry name" value="FAH"/>
    <property type="match status" value="1"/>
</dbReference>
<feature type="domain" description="Fumarylacetoacetase-like C-terminal" evidence="4">
    <location>
        <begin position="81"/>
        <end position="292"/>
    </location>
</feature>
<dbReference type="InterPro" id="IPR022742">
    <property type="entry name" value="Hydrolase_4"/>
</dbReference>
<evidence type="ECO:0000256" key="3">
    <source>
        <dbReference type="SAM" id="MobiDB-lite"/>
    </source>
</evidence>
<dbReference type="InParanoid" id="A0A1Y2LJ07"/>
<gene>
    <name evidence="6" type="ORF">B5807_11440</name>
</gene>
<dbReference type="InterPro" id="IPR036663">
    <property type="entry name" value="Fumarylacetoacetase_C_sf"/>
</dbReference>
<dbReference type="SUPFAM" id="SSF53474">
    <property type="entry name" value="alpha/beta-Hydrolases"/>
    <property type="match status" value="1"/>
</dbReference>
<proteinExistence type="inferred from homology"/>
<dbReference type="AlphaFoldDB" id="A0A1Y2LJ07"/>
<dbReference type="InterPro" id="IPR000073">
    <property type="entry name" value="AB_hydrolase_1"/>
</dbReference>
<evidence type="ECO:0000259" key="5">
    <source>
        <dbReference type="Pfam" id="PF12146"/>
    </source>
</evidence>
<dbReference type="Gene3D" id="3.40.50.1820">
    <property type="entry name" value="alpha/beta hydrolase"/>
    <property type="match status" value="1"/>
</dbReference>
<protein>
    <recommendedName>
        <fullName evidence="8">AB hydrolase-1 domain-containing protein</fullName>
    </recommendedName>
</protein>
<dbReference type="GO" id="GO:0050163">
    <property type="term" value="F:oxaloacetate tautomerase activity"/>
    <property type="evidence" value="ECO:0007669"/>
    <property type="project" value="UniProtKB-ARBA"/>
</dbReference>
<organism evidence="6 7">
    <name type="scientific">Epicoccum nigrum</name>
    <name type="common">Soil fungus</name>
    <name type="synonym">Epicoccum purpurascens</name>
    <dbReference type="NCBI Taxonomy" id="105696"/>
    <lineage>
        <taxon>Eukaryota</taxon>
        <taxon>Fungi</taxon>
        <taxon>Dikarya</taxon>
        <taxon>Ascomycota</taxon>
        <taxon>Pezizomycotina</taxon>
        <taxon>Dothideomycetes</taxon>
        <taxon>Pleosporomycetidae</taxon>
        <taxon>Pleosporales</taxon>
        <taxon>Pleosporineae</taxon>
        <taxon>Didymellaceae</taxon>
        <taxon>Epicoccum</taxon>
    </lineage>
</organism>
<dbReference type="PANTHER" id="PTHR11820:SF7">
    <property type="entry name" value="ACYLPYRUVASE FAHD1, MITOCHONDRIAL"/>
    <property type="match status" value="1"/>
</dbReference>
<evidence type="ECO:0000313" key="6">
    <source>
        <dbReference type="EMBL" id="OSS44003.1"/>
    </source>
</evidence>
<feature type="domain" description="Serine aminopeptidase S33" evidence="5">
    <location>
        <begin position="340"/>
        <end position="572"/>
    </location>
</feature>
<dbReference type="PANTHER" id="PTHR11820">
    <property type="entry name" value="ACYLPYRUVASE"/>
    <property type="match status" value="1"/>
</dbReference>
<dbReference type="FunFam" id="3.90.850.10:FF:000002">
    <property type="entry name" value="2-hydroxyhepta-2,4-diene-1,7-dioate isomerase"/>
    <property type="match status" value="1"/>
</dbReference>